<dbReference type="EMBL" id="JAKFHA010000014">
    <property type="protein sequence ID" value="MCF2530158.1"/>
    <property type="molecule type" value="Genomic_DNA"/>
</dbReference>
<keyword evidence="2" id="KW-0472">Membrane</keyword>
<feature type="domain" description="DUF4190" evidence="3">
    <location>
        <begin position="54"/>
        <end position="112"/>
    </location>
</feature>
<evidence type="ECO:0000256" key="2">
    <source>
        <dbReference type="SAM" id="Phobius"/>
    </source>
</evidence>
<feature type="region of interest" description="Disordered" evidence="1">
    <location>
        <begin position="1"/>
        <end position="28"/>
    </location>
</feature>
<proteinExistence type="predicted"/>
<accession>A0AA41U0U7</accession>
<gene>
    <name evidence="4" type="ORF">LZ495_23445</name>
</gene>
<feature type="transmembrane region" description="Helical" evidence="2">
    <location>
        <begin position="94"/>
        <end position="119"/>
    </location>
</feature>
<evidence type="ECO:0000313" key="4">
    <source>
        <dbReference type="EMBL" id="MCF2530158.1"/>
    </source>
</evidence>
<evidence type="ECO:0000313" key="5">
    <source>
        <dbReference type="Proteomes" id="UP001165378"/>
    </source>
</evidence>
<keyword evidence="5" id="KW-1185">Reference proteome</keyword>
<sequence length="141" mass="14472">MSTPGDPWGHNPYDQQPGGYPPGGYPPPGYLPPGYQQPGYGGYGYGPQPGTNGMAIASLVLSIVCLSGVGSVLGVIFGHIALGQIERTGQQGRGMAIAGLVIGYVGLAVVALVIIIAIANPSAFDEEEMLRTYLTALAGRI</sequence>
<dbReference type="InterPro" id="IPR025241">
    <property type="entry name" value="DUF4190"/>
</dbReference>
<comment type="caution">
    <text evidence="4">The sequence shown here is derived from an EMBL/GenBank/DDBJ whole genome shotgun (WGS) entry which is preliminary data.</text>
</comment>
<organism evidence="4 5">
    <name type="scientific">Yinghuangia soli</name>
    <dbReference type="NCBI Taxonomy" id="2908204"/>
    <lineage>
        <taxon>Bacteria</taxon>
        <taxon>Bacillati</taxon>
        <taxon>Actinomycetota</taxon>
        <taxon>Actinomycetes</taxon>
        <taxon>Kitasatosporales</taxon>
        <taxon>Streptomycetaceae</taxon>
        <taxon>Yinghuangia</taxon>
    </lineage>
</organism>
<protein>
    <submittedName>
        <fullName evidence="4">DUF4190 domain-containing protein</fullName>
    </submittedName>
</protein>
<keyword evidence="2" id="KW-0812">Transmembrane</keyword>
<dbReference type="RefSeq" id="WP_235054817.1">
    <property type="nucleotide sequence ID" value="NZ_JAKFHA010000014.1"/>
</dbReference>
<dbReference type="AlphaFoldDB" id="A0AA41U0U7"/>
<feature type="transmembrane region" description="Helical" evidence="2">
    <location>
        <begin position="55"/>
        <end position="82"/>
    </location>
</feature>
<dbReference type="Pfam" id="PF13828">
    <property type="entry name" value="DUF4190"/>
    <property type="match status" value="1"/>
</dbReference>
<keyword evidence="2" id="KW-1133">Transmembrane helix</keyword>
<dbReference type="Proteomes" id="UP001165378">
    <property type="component" value="Unassembled WGS sequence"/>
</dbReference>
<name>A0AA41U0U7_9ACTN</name>
<feature type="compositionally biased region" description="Pro residues" evidence="1">
    <location>
        <begin position="19"/>
        <end position="28"/>
    </location>
</feature>
<evidence type="ECO:0000259" key="3">
    <source>
        <dbReference type="Pfam" id="PF13828"/>
    </source>
</evidence>
<evidence type="ECO:0000256" key="1">
    <source>
        <dbReference type="SAM" id="MobiDB-lite"/>
    </source>
</evidence>
<reference evidence="4" key="1">
    <citation type="submission" date="2022-01" db="EMBL/GenBank/DDBJ databases">
        <title>Genome-Based Taxonomic Classification of the Phylum Actinobacteria.</title>
        <authorList>
            <person name="Gao Y."/>
        </authorList>
    </citation>
    <scope>NUCLEOTIDE SEQUENCE</scope>
    <source>
        <strain evidence="4">KLBMP 8922</strain>
    </source>
</reference>